<evidence type="ECO:0000259" key="1">
    <source>
        <dbReference type="Pfam" id="PF00668"/>
    </source>
</evidence>
<dbReference type="GO" id="GO:0003824">
    <property type="term" value="F:catalytic activity"/>
    <property type="evidence" value="ECO:0007669"/>
    <property type="project" value="InterPro"/>
</dbReference>
<dbReference type="Gene3D" id="3.30.559.10">
    <property type="entry name" value="Chloramphenicol acetyltransferase-like domain"/>
    <property type="match status" value="1"/>
</dbReference>
<dbReference type="SUPFAM" id="SSF52777">
    <property type="entry name" value="CoA-dependent acyltransferases"/>
    <property type="match status" value="2"/>
</dbReference>
<accession>A0A7Y9IY01</accession>
<dbReference type="GO" id="GO:0005737">
    <property type="term" value="C:cytoplasm"/>
    <property type="evidence" value="ECO:0007669"/>
    <property type="project" value="TreeGrafter"/>
</dbReference>
<sequence length="449" mass="49309">MSIEMNEASRSCGLSPEQRAAMAAWGGSASAHHAVHAISVVIGDEVTLAQLEVALRIALREHTILRFCIRHIPGFRSLRLVEADQERQVKILRLEGEADVADFLRAPLELQRGELLRVAVVDDSDHSKKLVVAMSAIAADRGSLTTFVDSVAAALKNDSPTEDTFQYQQYMEWRQELDADASGSVAPAYWTGYLQDKQSWARPKLVYRAAGDHVPSLRRIRVSRNVDRAIVLPLAKAAASGALSAEIHLQTVWWLLLARLCGFQAFAGGWQHDCRADYEIMRGAVGVFDKVLPVVVNGRGDEPFSLWLSRMASRAHAHIDAQEQCPIESLSEGHHLAVGFACDLPRSANVPGWKVEQLSGPMPFRASAVHWVRTRQVDYGASCESLALFAPVTGSVACAVRIAAERGPSASGQRGVRVVAHRHRTCAGSAFRLERAHCRLWKRDGRSAH</sequence>
<evidence type="ECO:0000313" key="2">
    <source>
        <dbReference type="EMBL" id="NYE85101.1"/>
    </source>
</evidence>
<keyword evidence="3" id="KW-1185">Reference proteome</keyword>
<dbReference type="AlphaFoldDB" id="A0A7Y9IY01"/>
<dbReference type="Proteomes" id="UP000542125">
    <property type="component" value="Unassembled WGS sequence"/>
</dbReference>
<dbReference type="GO" id="GO:0031177">
    <property type="term" value="F:phosphopantetheine binding"/>
    <property type="evidence" value="ECO:0007669"/>
    <property type="project" value="TreeGrafter"/>
</dbReference>
<dbReference type="GO" id="GO:0043041">
    <property type="term" value="P:amino acid activation for nonribosomal peptide biosynthetic process"/>
    <property type="evidence" value="ECO:0007669"/>
    <property type="project" value="TreeGrafter"/>
</dbReference>
<dbReference type="Pfam" id="PF00668">
    <property type="entry name" value="Condensation"/>
    <property type="match status" value="1"/>
</dbReference>
<dbReference type="InterPro" id="IPR001242">
    <property type="entry name" value="Condensation_dom"/>
</dbReference>
<name>A0A7Y9IY01_9BURK</name>
<organism evidence="2 3">
    <name type="scientific">Pigmentiphaga litoralis</name>
    <dbReference type="NCBI Taxonomy" id="516702"/>
    <lineage>
        <taxon>Bacteria</taxon>
        <taxon>Pseudomonadati</taxon>
        <taxon>Pseudomonadota</taxon>
        <taxon>Betaproteobacteria</taxon>
        <taxon>Burkholderiales</taxon>
        <taxon>Alcaligenaceae</taxon>
        <taxon>Pigmentiphaga</taxon>
    </lineage>
</organism>
<reference evidence="2 3" key="1">
    <citation type="submission" date="2020-07" db="EMBL/GenBank/DDBJ databases">
        <title>Genomic Encyclopedia of Type Strains, Phase IV (KMG-V): Genome sequencing to study the core and pangenomes of soil and plant-associated prokaryotes.</title>
        <authorList>
            <person name="Whitman W."/>
        </authorList>
    </citation>
    <scope>NUCLEOTIDE SEQUENCE [LARGE SCALE GENOMIC DNA]</scope>
    <source>
        <strain evidence="2 3">SAS40</strain>
    </source>
</reference>
<dbReference type="InterPro" id="IPR023213">
    <property type="entry name" value="CAT-like_dom_sf"/>
</dbReference>
<gene>
    <name evidence="2" type="ORF">FHW18_004408</name>
</gene>
<comment type="caution">
    <text evidence="2">The sequence shown here is derived from an EMBL/GenBank/DDBJ whole genome shotgun (WGS) entry which is preliminary data.</text>
</comment>
<dbReference type="RefSeq" id="WP_257022590.1">
    <property type="nucleotide sequence ID" value="NZ_JACBYR010000002.1"/>
</dbReference>
<dbReference type="EMBL" id="JACBYR010000002">
    <property type="protein sequence ID" value="NYE85101.1"/>
    <property type="molecule type" value="Genomic_DNA"/>
</dbReference>
<proteinExistence type="predicted"/>
<feature type="domain" description="Condensation" evidence="1">
    <location>
        <begin position="30"/>
        <end position="330"/>
    </location>
</feature>
<dbReference type="Gene3D" id="3.30.559.30">
    <property type="entry name" value="Nonribosomal peptide synthetase, condensation domain"/>
    <property type="match status" value="1"/>
</dbReference>
<evidence type="ECO:0000313" key="3">
    <source>
        <dbReference type="Proteomes" id="UP000542125"/>
    </source>
</evidence>
<dbReference type="PANTHER" id="PTHR45527:SF1">
    <property type="entry name" value="FATTY ACID SYNTHASE"/>
    <property type="match status" value="1"/>
</dbReference>
<protein>
    <recommendedName>
        <fullName evidence="1">Condensation domain-containing protein</fullName>
    </recommendedName>
</protein>
<dbReference type="GO" id="GO:0044550">
    <property type="term" value="P:secondary metabolite biosynthetic process"/>
    <property type="evidence" value="ECO:0007669"/>
    <property type="project" value="TreeGrafter"/>
</dbReference>
<dbReference type="PANTHER" id="PTHR45527">
    <property type="entry name" value="NONRIBOSOMAL PEPTIDE SYNTHETASE"/>
    <property type="match status" value="1"/>
</dbReference>